<gene>
    <name evidence="2" type="ORF">CD29_15205</name>
</gene>
<dbReference type="InterPro" id="IPR051678">
    <property type="entry name" value="AGP_Transferase"/>
</dbReference>
<sequence length="277" mass="31653">MTLGRKLGEGGTSEVFEWEGSTNKIIKLAKPNATLSDLQRELKNNQIVWELGISVPEAFEIVQVNNRPGIIFERVYGETIKERLFTQLAKKIDKGEPILDLVDVRNIARLLSKLHQLTHPEMPQQREYLTRQILRVNYLSEIEKQSVIDHLAHLPVNNKICHGDPNPNNVILKDGELVLIDWNDASIGSPEADIAEFIVMIKFAVLPPNTPKQIVHNFDSNREIIIRVFMDEYTLHTGMNCNDMEPWIVPIAARKLSADAISEKEKQLLVNEIRKRL</sequence>
<evidence type="ECO:0000313" key="3">
    <source>
        <dbReference type="Proteomes" id="UP000030416"/>
    </source>
</evidence>
<dbReference type="SUPFAM" id="SSF56112">
    <property type="entry name" value="Protein kinase-like (PK-like)"/>
    <property type="match status" value="1"/>
</dbReference>
<dbReference type="RefSeq" id="WP_036188407.1">
    <property type="nucleotide sequence ID" value="NZ_AVDA01000019.1"/>
</dbReference>
<dbReference type="PANTHER" id="PTHR21310">
    <property type="entry name" value="AMINOGLYCOSIDE PHOSPHOTRANSFERASE-RELATED-RELATED"/>
    <property type="match status" value="1"/>
</dbReference>
<proteinExistence type="predicted"/>
<dbReference type="STRING" id="1384049.CD29_15205"/>
<organism evidence="2 3">
    <name type="scientific">Ureibacillus manganicus DSM 26584</name>
    <dbReference type="NCBI Taxonomy" id="1384049"/>
    <lineage>
        <taxon>Bacteria</taxon>
        <taxon>Bacillati</taxon>
        <taxon>Bacillota</taxon>
        <taxon>Bacilli</taxon>
        <taxon>Bacillales</taxon>
        <taxon>Caryophanaceae</taxon>
        <taxon>Ureibacillus</taxon>
    </lineage>
</organism>
<protein>
    <recommendedName>
        <fullName evidence="1">Aminoglycoside phosphotransferase domain-containing protein</fullName>
    </recommendedName>
</protein>
<dbReference type="Proteomes" id="UP000030416">
    <property type="component" value="Unassembled WGS sequence"/>
</dbReference>
<dbReference type="Gene3D" id="3.90.1200.10">
    <property type="match status" value="1"/>
</dbReference>
<dbReference type="InterPro" id="IPR002575">
    <property type="entry name" value="Aminoglycoside_PTrfase"/>
</dbReference>
<reference evidence="2 3" key="1">
    <citation type="submission" date="2014-02" db="EMBL/GenBank/DDBJ databases">
        <title>Draft genome sequence of Lysinibacillus manganicus DSM 26584T.</title>
        <authorList>
            <person name="Zhang F."/>
            <person name="Wang G."/>
            <person name="Zhang L."/>
        </authorList>
    </citation>
    <scope>NUCLEOTIDE SEQUENCE [LARGE SCALE GENOMIC DNA]</scope>
    <source>
        <strain evidence="2 3">DSM 26584</strain>
    </source>
</reference>
<evidence type="ECO:0000259" key="1">
    <source>
        <dbReference type="Pfam" id="PF01636"/>
    </source>
</evidence>
<dbReference type="OrthoDB" id="9800774at2"/>
<dbReference type="AlphaFoldDB" id="A0A0A3I424"/>
<evidence type="ECO:0000313" key="2">
    <source>
        <dbReference type="EMBL" id="KGR77413.1"/>
    </source>
</evidence>
<name>A0A0A3I424_9BACL</name>
<dbReference type="eggNOG" id="COG3173">
    <property type="taxonomic scope" value="Bacteria"/>
</dbReference>
<keyword evidence="3" id="KW-1185">Reference proteome</keyword>
<comment type="caution">
    <text evidence="2">The sequence shown here is derived from an EMBL/GenBank/DDBJ whole genome shotgun (WGS) entry which is preliminary data.</text>
</comment>
<dbReference type="Pfam" id="PF01636">
    <property type="entry name" value="APH"/>
    <property type="match status" value="1"/>
</dbReference>
<dbReference type="InterPro" id="IPR011009">
    <property type="entry name" value="Kinase-like_dom_sf"/>
</dbReference>
<accession>A0A0A3I424</accession>
<feature type="domain" description="Aminoglycoside phosphotransferase" evidence="1">
    <location>
        <begin position="16"/>
        <end position="197"/>
    </location>
</feature>
<dbReference type="EMBL" id="JPVN01000019">
    <property type="protein sequence ID" value="KGR77413.1"/>
    <property type="molecule type" value="Genomic_DNA"/>
</dbReference>